<keyword evidence="1" id="KW-0732">Signal</keyword>
<sequence>MNLKKIIILALAIVTKSSCFYAAEQTNRSIESTQQTYDNQYNVARYNPQPYRNQLHSVIDQLQANYAFLTEHDRNITLSLTPRSTGLIKSNILLSRIGRDSKVTGRSNEIINSLIPEIHEIQDTTQRALFLNLMATINVELDKYGNRHHK</sequence>
<gene>
    <name evidence="2" type="ORF">C0J27_03150</name>
</gene>
<accession>A0A345ZBR1</accession>
<feature type="chain" id="PRO_5017021541" evidence="1">
    <location>
        <begin position="23"/>
        <end position="150"/>
    </location>
</feature>
<dbReference type="Proteomes" id="UP000254834">
    <property type="component" value="Chromosome"/>
</dbReference>
<organism evidence="2 3">
    <name type="scientific">Candidatus Chromulinivorax destructor</name>
    <dbReference type="NCBI Taxonomy" id="2066483"/>
    <lineage>
        <taxon>Bacteria</taxon>
        <taxon>Candidatus Babelota</taxon>
        <taxon>Candidatus Babeliae</taxon>
        <taxon>Candidatus Babeliales</taxon>
        <taxon>Candidatus Chromulinivoraceae</taxon>
        <taxon>Candidatus Chromulinivorax</taxon>
    </lineage>
</organism>
<feature type="signal peptide" evidence="1">
    <location>
        <begin position="1"/>
        <end position="22"/>
    </location>
</feature>
<dbReference type="EMBL" id="CP025544">
    <property type="protein sequence ID" value="AXK60728.1"/>
    <property type="molecule type" value="Genomic_DNA"/>
</dbReference>
<evidence type="ECO:0000313" key="3">
    <source>
        <dbReference type="Proteomes" id="UP000254834"/>
    </source>
</evidence>
<proteinExistence type="predicted"/>
<protein>
    <submittedName>
        <fullName evidence="2">Uncharacterized protein</fullName>
    </submittedName>
</protein>
<name>A0A345ZBR1_9BACT</name>
<dbReference type="AlphaFoldDB" id="A0A345ZBR1"/>
<dbReference type="KEGG" id="cdes:C0J27_03150"/>
<evidence type="ECO:0000256" key="1">
    <source>
        <dbReference type="SAM" id="SignalP"/>
    </source>
</evidence>
<evidence type="ECO:0000313" key="2">
    <source>
        <dbReference type="EMBL" id="AXK60728.1"/>
    </source>
</evidence>
<keyword evidence="3" id="KW-1185">Reference proteome</keyword>
<reference evidence="2 3" key="1">
    <citation type="submission" date="2017-12" db="EMBL/GenBank/DDBJ databases">
        <title>Chromulinavorax destructans is a abundant pathogen of dominant heterotrophic picoflagllates.</title>
        <authorList>
            <person name="Deeg C.M."/>
            <person name="Zimmer M."/>
            <person name="Suttle C.A."/>
        </authorList>
    </citation>
    <scope>NUCLEOTIDE SEQUENCE [LARGE SCALE GENOMIC DNA]</scope>
    <source>
        <strain evidence="2 3">SeV1</strain>
    </source>
</reference>